<dbReference type="Proteomes" id="UP000008139">
    <property type="component" value="Chromosome"/>
</dbReference>
<dbReference type="FunCoup" id="F2LTJ7">
    <property type="interactions" value="117"/>
</dbReference>
<dbReference type="Pfam" id="PF12911">
    <property type="entry name" value="OppC_N"/>
    <property type="match status" value="1"/>
</dbReference>
<evidence type="ECO:0000259" key="8">
    <source>
        <dbReference type="PROSITE" id="PS50928"/>
    </source>
</evidence>
<keyword evidence="2 7" id="KW-0813">Transport</keyword>
<feature type="domain" description="ABC transmembrane type-1" evidence="8">
    <location>
        <begin position="62"/>
        <end position="251"/>
    </location>
</feature>
<comment type="subcellular location">
    <subcellularLocation>
        <location evidence="1 7">Cell membrane</location>
        <topology evidence="1 7">Multi-pass membrane protein</topology>
    </subcellularLocation>
</comment>
<dbReference type="InterPro" id="IPR000515">
    <property type="entry name" value="MetI-like"/>
</dbReference>
<sequence>MFWLSVGYIIIVVVSAVFANYIAPYDPYAIDPNNILSPPSLHHLFGTDRLGRDLFCRVIYAGRISIEVSLIAVGISTLIGVAYGAVSGYFGGIVDTLMMRFVDVMLTFPVFFLILAIVVVLGPNILNVMVVIGLTGWMGIARIVRAESLKLRELGYIQAAKLLKKSDAYILIRHIIPNCLSPVVVYATLGVGSAILAESALSFLGLGVQPPTASWGSLLSEGKDVIEVAWWMSFFPGVVIFLTVISFTILGEKLKR</sequence>
<feature type="transmembrane region" description="Helical" evidence="7">
    <location>
        <begin position="70"/>
        <end position="94"/>
    </location>
</feature>
<evidence type="ECO:0000256" key="2">
    <source>
        <dbReference type="ARBA" id="ARBA00022448"/>
    </source>
</evidence>
<dbReference type="InParanoid" id="F2LTJ7"/>
<name>F2LTJ7_HIPMA</name>
<organism evidence="9 10">
    <name type="scientific">Hippea maritima (strain ATCC 700847 / DSM 10411 / MH2)</name>
    <dbReference type="NCBI Taxonomy" id="760142"/>
    <lineage>
        <taxon>Bacteria</taxon>
        <taxon>Pseudomonadati</taxon>
        <taxon>Campylobacterota</taxon>
        <taxon>Desulfurellia</taxon>
        <taxon>Desulfurellales</taxon>
        <taxon>Hippeaceae</taxon>
        <taxon>Hippea</taxon>
    </lineage>
</organism>
<protein>
    <submittedName>
        <fullName evidence="9">ABC-type transporter, integral membrane subunit</fullName>
    </submittedName>
</protein>
<evidence type="ECO:0000256" key="6">
    <source>
        <dbReference type="ARBA" id="ARBA00023136"/>
    </source>
</evidence>
<dbReference type="InterPro" id="IPR035906">
    <property type="entry name" value="MetI-like_sf"/>
</dbReference>
<keyword evidence="4 7" id="KW-0812">Transmembrane</keyword>
<dbReference type="EMBL" id="CP002606">
    <property type="protein sequence ID" value="AEA33322.1"/>
    <property type="molecule type" value="Genomic_DNA"/>
</dbReference>
<feature type="transmembrane region" description="Helical" evidence="7">
    <location>
        <begin position="228"/>
        <end position="250"/>
    </location>
</feature>
<dbReference type="PANTHER" id="PTHR43386:SF1">
    <property type="entry name" value="D,D-DIPEPTIDE TRANSPORT SYSTEM PERMEASE PROTEIN DDPC-RELATED"/>
    <property type="match status" value="1"/>
</dbReference>
<feature type="transmembrane region" description="Helical" evidence="7">
    <location>
        <begin position="125"/>
        <end position="144"/>
    </location>
</feature>
<dbReference type="KEGG" id="hmr:Hipma_0345"/>
<evidence type="ECO:0000256" key="1">
    <source>
        <dbReference type="ARBA" id="ARBA00004651"/>
    </source>
</evidence>
<dbReference type="HOGENOM" id="CLU_028518_1_1_7"/>
<keyword evidence="5 7" id="KW-1133">Transmembrane helix</keyword>
<dbReference type="Pfam" id="PF00528">
    <property type="entry name" value="BPD_transp_1"/>
    <property type="match status" value="1"/>
</dbReference>
<dbReference type="InterPro" id="IPR050366">
    <property type="entry name" value="BP-dependent_transpt_permease"/>
</dbReference>
<evidence type="ECO:0000313" key="10">
    <source>
        <dbReference type="Proteomes" id="UP000008139"/>
    </source>
</evidence>
<evidence type="ECO:0000256" key="4">
    <source>
        <dbReference type="ARBA" id="ARBA00022692"/>
    </source>
</evidence>
<reference evidence="10" key="2">
    <citation type="submission" date="2011-03" db="EMBL/GenBank/DDBJ databases">
        <title>The complete genome of Hippea maritima DSM 10411.</title>
        <authorList>
            <consortium name="US DOE Joint Genome Institute (JGI-PGF)"/>
            <person name="Lucas S."/>
            <person name="Copeland A."/>
            <person name="Lapidus A."/>
            <person name="Bruce D."/>
            <person name="Goodwin L."/>
            <person name="Pitluck S."/>
            <person name="Peters L."/>
            <person name="Kyrpides N."/>
            <person name="Mavromatis K."/>
            <person name="Pagani I."/>
            <person name="Ivanova N."/>
            <person name="Mikhailova N."/>
            <person name="Lu M."/>
            <person name="Detter J.C."/>
            <person name="Tapia R."/>
            <person name="Han C."/>
            <person name="Land M."/>
            <person name="Hauser L."/>
            <person name="Markowitz V."/>
            <person name="Cheng J.-F."/>
            <person name="Hugenholtz P."/>
            <person name="Woyke T."/>
            <person name="Wu D."/>
            <person name="Spring S."/>
            <person name="Schroeder M."/>
            <person name="Brambilla E."/>
            <person name="Klenk H.-P."/>
            <person name="Eisen J.A."/>
        </authorList>
    </citation>
    <scope>NUCLEOTIDE SEQUENCE [LARGE SCALE GENOMIC DNA]</scope>
    <source>
        <strain evidence="10">ATCC 700847 / DSM 10411 / MH2</strain>
    </source>
</reference>
<dbReference type="GO" id="GO:0055085">
    <property type="term" value="P:transmembrane transport"/>
    <property type="evidence" value="ECO:0007669"/>
    <property type="project" value="InterPro"/>
</dbReference>
<dbReference type="SUPFAM" id="SSF161098">
    <property type="entry name" value="MetI-like"/>
    <property type="match status" value="1"/>
</dbReference>
<dbReference type="eggNOG" id="COG1173">
    <property type="taxonomic scope" value="Bacteria"/>
</dbReference>
<accession>F2LTJ7</accession>
<dbReference type="PROSITE" id="PS50928">
    <property type="entry name" value="ABC_TM1"/>
    <property type="match status" value="1"/>
</dbReference>
<reference evidence="9 10" key="1">
    <citation type="journal article" date="2011" name="Stand. Genomic Sci.">
        <title>Complete genome sequence of the thermophilic sulfur-reducer Hippea maritima type strain (MH(2)).</title>
        <authorList>
            <person name="Huntemann M."/>
            <person name="Lu M."/>
            <person name="Nolan M."/>
            <person name="Lapidus A."/>
            <person name="Lucas S."/>
            <person name="Hammon N."/>
            <person name="Deshpande S."/>
            <person name="Cheng J.F."/>
            <person name="Tapia R."/>
            <person name="Han C."/>
            <person name="Goodwin L."/>
            <person name="Pitluck S."/>
            <person name="Liolios K."/>
            <person name="Pagani I."/>
            <person name="Ivanova N."/>
            <person name="Ovchinikova G."/>
            <person name="Pati A."/>
            <person name="Chen A."/>
            <person name="Palaniappan K."/>
            <person name="Land M."/>
            <person name="Hauser L."/>
            <person name="Jeffries C.D."/>
            <person name="Detter J.C."/>
            <person name="Brambilla E.M."/>
            <person name="Rohde M."/>
            <person name="Spring S."/>
            <person name="Goker M."/>
            <person name="Woyke T."/>
            <person name="Bristow J."/>
            <person name="Eisen J.A."/>
            <person name="Markowitz V."/>
            <person name="Hugenholtz P."/>
            <person name="Kyrpides N.C."/>
            <person name="Klenk H.P."/>
            <person name="Mavromatis K."/>
        </authorList>
    </citation>
    <scope>NUCLEOTIDE SEQUENCE [LARGE SCALE GENOMIC DNA]</scope>
    <source>
        <strain evidence="10">ATCC 700847 / DSM 10411 / MH2</strain>
    </source>
</reference>
<comment type="similarity">
    <text evidence="7">Belongs to the binding-protein-dependent transport system permease family.</text>
</comment>
<dbReference type="PANTHER" id="PTHR43386">
    <property type="entry name" value="OLIGOPEPTIDE TRANSPORT SYSTEM PERMEASE PROTEIN APPC"/>
    <property type="match status" value="1"/>
</dbReference>
<keyword evidence="10" id="KW-1185">Reference proteome</keyword>
<dbReference type="CDD" id="cd06261">
    <property type="entry name" value="TM_PBP2"/>
    <property type="match status" value="1"/>
</dbReference>
<dbReference type="GO" id="GO:0005886">
    <property type="term" value="C:plasma membrane"/>
    <property type="evidence" value="ECO:0007669"/>
    <property type="project" value="UniProtKB-SubCell"/>
</dbReference>
<dbReference type="InterPro" id="IPR025966">
    <property type="entry name" value="OppC_N"/>
</dbReference>
<proteinExistence type="inferred from homology"/>
<evidence type="ECO:0000256" key="3">
    <source>
        <dbReference type="ARBA" id="ARBA00022475"/>
    </source>
</evidence>
<gene>
    <name evidence="9" type="ordered locus">Hipma_0345</name>
</gene>
<evidence type="ECO:0000256" key="7">
    <source>
        <dbReference type="RuleBase" id="RU363032"/>
    </source>
</evidence>
<keyword evidence="3" id="KW-1003">Cell membrane</keyword>
<dbReference type="STRING" id="760142.Hipma_0345"/>
<dbReference type="AlphaFoldDB" id="F2LTJ7"/>
<feature type="transmembrane region" description="Helical" evidence="7">
    <location>
        <begin position="101"/>
        <end position="119"/>
    </location>
</feature>
<evidence type="ECO:0000256" key="5">
    <source>
        <dbReference type="ARBA" id="ARBA00022989"/>
    </source>
</evidence>
<evidence type="ECO:0000313" key="9">
    <source>
        <dbReference type="EMBL" id="AEA33322.1"/>
    </source>
</evidence>
<feature type="transmembrane region" description="Helical" evidence="7">
    <location>
        <begin position="183"/>
        <end position="208"/>
    </location>
</feature>
<dbReference type="Gene3D" id="1.10.3720.10">
    <property type="entry name" value="MetI-like"/>
    <property type="match status" value="1"/>
</dbReference>
<keyword evidence="6 7" id="KW-0472">Membrane</keyword>